<dbReference type="AlphaFoldDB" id="A0A238D0S3"/>
<protein>
    <submittedName>
        <fullName evidence="1">Uncharacterized protein</fullName>
    </submittedName>
</protein>
<name>A0A238D0S3_THIDL</name>
<organism evidence="1 2">
    <name type="scientific">Thiomonas delicata</name>
    <name type="common">Thiomonas cuprina</name>
    <dbReference type="NCBI Taxonomy" id="364030"/>
    <lineage>
        <taxon>Bacteria</taxon>
        <taxon>Pseudomonadati</taxon>
        <taxon>Pseudomonadota</taxon>
        <taxon>Betaproteobacteria</taxon>
        <taxon>Burkholderiales</taxon>
        <taxon>Thiomonas</taxon>
    </lineage>
</organism>
<evidence type="ECO:0000313" key="2">
    <source>
        <dbReference type="Proteomes" id="UP000214566"/>
    </source>
</evidence>
<reference evidence="1 2" key="1">
    <citation type="submission" date="2016-06" db="EMBL/GenBank/DDBJ databases">
        <authorList>
            <person name="Kjaerup R.B."/>
            <person name="Dalgaard T.S."/>
            <person name="Juul-Madsen H.R."/>
        </authorList>
    </citation>
    <scope>NUCLEOTIDE SEQUENCE [LARGE SCALE GENOMIC DNA]</scope>
    <source>
        <strain evidence="1 2">DSM 16361</strain>
    </source>
</reference>
<proteinExistence type="predicted"/>
<evidence type="ECO:0000313" key="1">
    <source>
        <dbReference type="EMBL" id="SBP86819.1"/>
    </source>
</evidence>
<dbReference type="Proteomes" id="UP000214566">
    <property type="component" value="Unassembled WGS sequence"/>
</dbReference>
<dbReference type="EMBL" id="FLMQ01000045">
    <property type="protein sequence ID" value="SBP86819.1"/>
    <property type="molecule type" value="Genomic_DNA"/>
</dbReference>
<gene>
    <name evidence="1" type="ORF">THIARS_50067</name>
</gene>
<keyword evidence="2" id="KW-1185">Reference proteome</keyword>
<accession>A0A238D0S3</accession>
<sequence length="134" mass="15124">MYSHNTIKEIYFICGVSCTHIHIHIFPIPKLWVKSTKALQKIVPEHTYIHLGCHDINGKTIRPAEFVQFFADLRSTSQTQPQVRLPMFPDALAVEPSLLVSEQEFQIGTKLEGLRSPAQIFGVGPMVIVIQEGQ</sequence>